<keyword evidence="3" id="KW-1185">Reference proteome</keyword>
<dbReference type="Gene3D" id="3.40.50.970">
    <property type="match status" value="2"/>
</dbReference>
<dbReference type="OrthoDB" id="435539at2"/>
<organism evidence="2 3">
    <name type="scientific">Gloeomargarita lithophora Alchichica-D10</name>
    <dbReference type="NCBI Taxonomy" id="1188229"/>
    <lineage>
        <taxon>Bacteria</taxon>
        <taxon>Bacillati</taxon>
        <taxon>Cyanobacteriota</taxon>
        <taxon>Cyanophyceae</taxon>
        <taxon>Gloeomargaritales</taxon>
        <taxon>Gloeomargaritaceae</taxon>
        <taxon>Gloeomargarita</taxon>
    </lineage>
</organism>
<feature type="domain" description="Transketolase-like pyrimidine-binding" evidence="1">
    <location>
        <begin position="383"/>
        <end position="571"/>
    </location>
</feature>
<accession>A0A1J0ACP6</accession>
<dbReference type="SUPFAM" id="SSF52922">
    <property type="entry name" value="TK C-terminal domain-like"/>
    <property type="match status" value="1"/>
</dbReference>
<name>A0A1J0ACP6_9CYAN</name>
<dbReference type="EMBL" id="CP017675">
    <property type="protein sequence ID" value="APB33688.1"/>
    <property type="molecule type" value="Genomic_DNA"/>
</dbReference>
<dbReference type="KEGG" id="glt:GlitD10_1367"/>
<dbReference type="InterPro" id="IPR005475">
    <property type="entry name" value="Transketolase-like_Pyr-bd"/>
</dbReference>
<dbReference type="InterPro" id="IPR005593">
    <property type="entry name" value="Xul5P/Fru6P_PKetolase"/>
</dbReference>
<dbReference type="STRING" id="1188229.GlitD10_1367"/>
<sequence>MAVTPAFCQGIDYFGSAWLQWSEYGQGAVVNIKSGQIDDPHDPKAVYQTLLGADALRYLIIQVTASKASGHPGGFASCAEAMASLIMLGYKNILTEVGHHAPGFYSTLFLDGSLADMGITNVTEMREQFREMHGLLGHLSGAIPGVLSPAGPLGQGQHFAMAGAYLNPGVLFPVTIGDGGLGEPYIMSSFQHFHTAFPQVTNVLPVLVWNGYSQEHHSMVATLDNERMERFWRASGFGEVIVVDAKAFDDQGQTGDYVDSTLFGFEQRLKFTAAVLTGLDQAAKSALNGTLTVFIIKQLKGAGVHARGAKSHNLYAQHTLQNNDIIQALTQRALTPEAWALVRENFQRAGGGPAARVAITESVRPLPPLPEFTHQEFPLGDKQVATTAVGKLVVQLGQSDPKFIVTNADGNEASGIANINQGLQIIHPTVDTLYNQSPQGQVYEPLSEDACAGLAAAVCLLGGRSLWCSYESFAINGLPIWQTVTQAMAELRRPTPSTITLYTAGALEQGRNGWTHQRPEIEAYYAALMHNGNVYPLFPPDANCAQAAYLWAVTTFNKGIAIFASKTPLPVRTTWEQAQAGIEQGAIVLQENPGERTVVLAVVGDMVLLPVFAAAERLHAQGIGTRIVSMINLRRLCRAQDVAWSSCAQADGNFMADGTFARLFTGDALLGITGGPVSTLEPLMVRSRVARREMLGWRRGETTATPGLLMDYNGLSAENIAERALALLG</sequence>
<dbReference type="InterPro" id="IPR029061">
    <property type="entry name" value="THDP-binding"/>
</dbReference>
<evidence type="ECO:0000259" key="1">
    <source>
        <dbReference type="SMART" id="SM00861"/>
    </source>
</evidence>
<dbReference type="RefSeq" id="WP_071454236.1">
    <property type="nucleotide sequence ID" value="NZ_CP017675.1"/>
</dbReference>
<protein>
    <submittedName>
        <fullName evidence="2">D-xylulose 5-phosphate/D-fructose 6-phosphate phosphoketolase family protein</fullName>
    </submittedName>
</protein>
<dbReference type="CDD" id="cd00568">
    <property type="entry name" value="TPP_enzymes"/>
    <property type="match status" value="1"/>
</dbReference>
<dbReference type="Pfam" id="PF09364">
    <property type="entry name" value="XFP_N"/>
    <property type="match status" value="1"/>
</dbReference>
<proteinExistence type="predicted"/>
<dbReference type="Pfam" id="PF03894">
    <property type="entry name" value="XFP"/>
    <property type="match status" value="1"/>
</dbReference>
<evidence type="ECO:0000313" key="3">
    <source>
        <dbReference type="Proteomes" id="UP000180235"/>
    </source>
</evidence>
<dbReference type="InterPro" id="IPR009014">
    <property type="entry name" value="Transketo_C/PFOR_II"/>
</dbReference>
<dbReference type="GO" id="GO:0005975">
    <property type="term" value="P:carbohydrate metabolic process"/>
    <property type="evidence" value="ECO:0007669"/>
    <property type="project" value="InterPro"/>
</dbReference>
<reference evidence="2 3" key="1">
    <citation type="submission" date="2016-10" db="EMBL/GenBank/DDBJ databases">
        <title>Description of Gloeomargarita lithophora gen. nov., sp. nov., a thylakoid-bearing basal-branching cyanobacterium with intracellular carbonates, and proposal for Gloeomargaritales ord. nov.</title>
        <authorList>
            <person name="Moreira D."/>
            <person name="Tavera R."/>
            <person name="Benzerara K."/>
            <person name="Skouri-Panet F."/>
            <person name="Couradeau E."/>
            <person name="Gerard E."/>
            <person name="Loussert C."/>
            <person name="Novelo E."/>
            <person name="Zivanovic Y."/>
            <person name="Lopez-Garcia P."/>
        </authorList>
    </citation>
    <scope>NUCLEOTIDE SEQUENCE [LARGE SCALE GENOMIC DNA]</scope>
    <source>
        <strain evidence="2 3">D10</strain>
    </source>
</reference>
<dbReference type="PANTHER" id="PTHR31273:SF2">
    <property type="entry name" value="SLL0529 PROTEIN"/>
    <property type="match status" value="1"/>
</dbReference>
<dbReference type="SMART" id="SM00861">
    <property type="entry name" value="Transket_pyr"/>
    <property type="match status" value="1"/>
</dbReference>
<dbReference type="PIRSF" id="PIRSF017245">
    <property type="entry name" value="Phosphoketolase"/>
    <property type="match status" value="1"/>
</dbReference>
<dbReference type="AlphaFoldDB" id="A0A1J0ACP6"/>
<dbReference type="GO" id="GO:0016832">
    <property type="term" value="F:aldehyde-lyase activity"/>
    <property type="evidence" value="ECO:0007669"/>
    <property type="project" value="InterPro"/>
</dbReference>
<evidence type="ECO:0000313" key="2">
    <source>
        <dbReference type="EMBL" id="APB33688.1"/>
    </source>
</evidence>
<dbReference type="InterPro" id="IPR018970">
    <property type="entry name" value="Xul5P/Fru6P_PKetolase_N"/>
</dbReference>
<dbReference type="SUPFAM" id="SSF52518">
    <property type="entry name" value="Thiamin diphosphate-binding fold (THDP-binding)"/>
    <property type="match status" value="2"/>
</dbReference>
<dbReference type="PANTHER" id="PTHR31273">
    <property type="entry name" value="PHOSPHOKETOLASE-RELATED"/>
    <property type="match status" value="1"/>
</dbReference>
<gene>
    <name evidence="2" type="ORF">GlitD10_1367</name>
</gene>
<dbReference type="Proteomes" id="UP000180235">
    <property type="component" value="Chromosome"/>
</dbReference>
<dbReference type="Gene3D" id="3.40.50.920">
    <property type="match status" value="1"/>
</dbReference>